<dbReference type="Gene3D" id="1.20.1250.20">
    <property type="entry name" value="MFS general substrate transporter like domains"/>
    <property type="match status" value="1"/>
</dbReference>
<feature type="domain" description="Major facilitator superfamily (MFS) profile" evidence="8">
    <location>
        <begin position="228"/>
        <end position="422"/>
    </location>
</feature>
<feature type="transmembrane region" description="Helical" evidence="7">
    <location>
        <begin position="231"/>
        <end position="258"/>
    </location>
</feature>
<dbReference type="InterPro" id="IPR010290">
    <property type="entry name" value="TM_effector"/>
</dbReference>
<dbReference type="EMBL" id="PDJC01000001">
    <property type="protein sequence ID" value="PFG15602.1"/>
    <property type="molecule type" value="Genomic_DNA"/>
</dbReference>
<evidence type="ECO:0000256" key="3">
    <source>
        <dbReference type="ARBA" id="ARBA00022475"/>
    </source>
</evidence>
<keyword evidence="4 7" id="KW-0812">Transmembrane</keyword>
<keyword evidence="5 7" id="KW-1133">Transmembrane helix</keyword>
<feature type="transmembrane region" description="Helical" evidence="7">
    <location>
        <begin position="366"/>
        <end position="384"/>
    </location>
</feature>
<reference evidence="9 10" key="1">
    <citation type="submission" date="2017-10" db="EMBL/GenBank/DDBJ databases">
        <title>Sequencing the genomes of 1000 actinobacteria strains.</title>
        <authorList>
            <person name="Klenk H.-P."/>
        </authorList>
    </citation>
    <scope>NUCLEOTIDE SEQUENCE [LARGE SCALE GENOMIC DNA]</scope>
    <source>
        <strain evidence="9 10">DSM 15597</strain>
    </source>
</reference>
<evidence type="ECO:0000256" key="7">
    <source>
        <dbReference type="SAM" id="Phobius"/>
    </source>
</evidence>
<dbReference type="PROSITE" id="PS50850">
    <property type="entry name" value="MFS"/>
    <property type="match status" value="1"/>
</dbReference>
<dbReference type="PANTHER" id="PTHR23513">
    <property type="entry name" value="INTEGRAL MEMBRANE EFFLUX PROTEIN-RELATED"/>
    <property type="match status" value="1"/>
</dbReference>
<evidence type="ECO:0000256" key="6">
    <source>
        <dbReference type="ARBA" id="ARBA00023136"/>
    </source>
</evidence>
<comment type="caution">
    <text evidence="9">The sequence shown here is derived from an EMBL/GenBank/DDBJ whole genome shotgun (WGS) entry which is preliminary data.</text>
</comment>
<evidence type="ECO:0000259" key="8">
    <source>
        <dbReference type="PROSITE" id="PS50850"/>
    </source>
</evidence>
<dbReference type="RefSeq" id="WP_098459219.1">
    <property type="nucleotide sequence ID" value="NZ_PDJC01000001.1"/>
</dbReference>
<dbReference type="GO" id="GO:0022857">
    <property type="term" value="F:transmembrane transporter activity"/>
    <property type="evidence" value="ECO:0007669"/>
    <property type="project" value="InterPro"/>
</dbReference>
<organism evidence="9 10">
    <name type="scientific">Propionicimonas paludicola</name>
    <dbReference type="NCBI Taxonomy" id="185243"/>
    <lineage>
        <taxon>Bacteria</taxon>
        <taxon>Bacillati</taxon>
        <taxon>Actinomycetota</taxon>
        <taxon>Actinomycetes</taxon>
        <taxon>Propionibacteriales</taxon>
        <taxon>Nocardioidaceae</taxon>
        <taxon>Propionicimonas</taxon>
    </lineage>
</organism>
<feature type="transmembrane region" description="Helical" evidence="7">
    <location>
        <begin position="324"/>
        <end position="345"/>
    </location>
</feature>
<keyword evidence="2" id="KW-0813">Transport</keyword>
<keyword evidence="10" id="KW-1185">Reference proteome</keyword>
<protein>
    <submittedName>
        <fullName evidence="9">Putative MFS family arabinose efflux permease</fullName>
    </submittedName>
</protein>
<evidence type="ECO:0000256" key="5">
    <source>
        <dbReference type="ARBA" id="ARBA00022989"/>
    </source>
</evidence>
<gene>
    <name evidence="9" type="ORF">ATK74_0122</name>
</gene>
<dbReference type="Pfam" id="PF05977">
    <property type="entry name" value="MFS_3"/>
    <property type="match status" value="1"/>
</dbReference>
<dbReference type="GO" id="GO:0005886">
    <property type="term" value="C:plasma membrane"/>
    <property type="evidence" value="ECO:0007669"/>
    <property type="project" value="UniProtKB-SubCell"/>
</dbReference>
<evidence type="ECO:0000256" key="2">
    <source>
        <dbReference type="ARBA" id="ARBA00022448"/>
    </source>
</evidence>
<evidence type="ECO:0000313" key="9">
    <source>
        <dbReference type="EMBL" id="PFG15602.1"/>
    </source>
</evidence>
<dbReference type="InterPro" id="IPR022324">
    <property type="entry name" value="Bacilysin_exporter_BacE_put"/>
</dbReference>
<sequence length="422" mass="43439">MLDEQLLAPVEPKQRPWWAGGFGRLLFGQSVSAVGSQVTFMALPMIAVLSLGATPAAMGLLGAVDNLPYLLIGLWVGVYVDRYSRRRLMVLSDLLRAVAVVSVPIAAIGGWLSFVQLCVVAFVVGIGNIVFDVACQAQLPELVPSERLVGANGALQTAGSLSMVGAPGLVGVLIKVIGAPISMLIDAGSYLVSAISVGSIRTPEQHRPSEETSTWEQVVQGWRLVRADARLIGIGGGLSMISIAMNAAFAVLMFYLVNSLKMDAGMVGLVFVAFGVGGAIGAMTISPLAGRVGTGTALVVSPLVGAAGLAALTASDWGLAPTMATIVVFTGAVVMGAGLLGFSVLGSGVRQLLAPEQARGRVLGTLRFIELGSMPLGSVIGGVVGERFGAPAAIWLSAVLLCAAVVWVLATPLRSLRELPTD</sequence>
<keyword evidence="6 7" id="KW-0472">Membrane</keyword>
<keyword evidence="3" id="KW-1003">Cell membrane</keyword>
<name>A0A2A9CPR6_9ACTN</name>
<dbReference type="AlphaFoldDB" id="A0A2A9CPR6"/>
<dbReference type="CDD" id="cd06173">
    <property type="entry name" value="MFS_MefA_like"/>
    <property type="match status" value="1"/>
</dbReference>
<dbReference type="InterPro" id="IPR036259">
    <property type="entry name" value="MFS_trans_sf"/>
</dbReference>
<proteinExistence type="predicted"/>
<dbReference type="InterPro" id="IPR020846">
    <property type="entry name" value="MFS_dom"/>
</dbReference>
<feature type="transmembrane region" description="Helical" evidence="7">
    <location>
        <begin position="56"/>
        <end position="76"/>
    </location>
</feature>
<evidence type="ECO:0000313" key="10">
    <source>
        <dbReference type="Proteomes" id="UP000226079"/>
    </source>
</evidence>
<dbReference type="SUPFAM" id="SSF103473">
    <property type="entry name" value="MFS general substrate transporter"/>
    <property type="match status" value="1"/>
</dbReference>
<evidence type="ECO:0000256" key="1">
    <source>
        <dbReference type="ARBA" id="ARBA00004651"/>
    </source>
</evidence>
<feature type="transmembrane region" description="Helical" evidence="7">
    <location>
        <begin position="25"/>
        <end position="50"/>
    </location>
</feature>
<feature type="transmembrane region" description="Helical" evidence="7">
    <location>
        <begin position="264"/>
        <end position="285"/>
    </location>
</feature>
<dbReference type="Proteomes" id="UP000226079">
    <property type="component" value="Unassembled WGS sequence"/>
</dbReference>
<comment type="subcellular location">
    <subcellularLocation>
        <location evidence="1">Cell membrane</location>
        <topology evidence="1">Multi-pass membrane protein</topology>
    </subcellularLocation>
</comment>
<feature type="transmembrane region" description="Helical" evidence="7">
    <location>
        <begin position="292"/>
        <end position="312"/>
    </location>
</feature>
<feature type="transmembrane region" description="Helical" evidence="7">
    <location>
        <begin position="390"/>
        <end position="410"/>
    </location>
</feature>
<dbReference type="PRINTS" id="PR01988">
    <property type="entry name" value="EXPORTERBACE"/>
</dbReference>
<evidence type="ECO:0000256" key="4">
    <source>
        <dbReference type="ARBA" id="ARBA00022692"/>
    </source>
</evidence>
<accession>A0A2A9CPR6</accession>
<dbReference type="PANTHER" id="PTHR23513:SF6">
    <property type="entry name" value="MAJOR FACILITATOR SUPERFAMILY ASSOCIATED DOMAIN-CONTAINING PROTEIN"/>
    <property type="match status" value="1"/>
</dbReference>